<dbReference type="Proteomes" id="UP000005435">
    <property type="component" value="Chromosome"/>
</dbReference>
<feature type="transmembrane region" description="Helical" evidence="1">
    <location>
        <begin position="12"/>
        <end position="29"/>
    </location>
</feature>
<keyword evidence="1" id="KW-0812">Transmembrane</keyword>
<dbReference type="RefSeq" id="WP_014254312.1">
    <property type="nucleotide sequence ID" value="NC_016627.1"/>
</dbReference>
<feature type="transmembrane region" description="Helical" evidence="1">
    <location>
        <begin position="35"/>
        <end position="54"/>
    </location>
</feature>
<reference evidence="2 3" key="2">
    <citation type="journal article" date="2012" name="Stand. Genomic Sci.">
        <title>Complete Genome Sequence of Clostridium clariflavum DSM 19732.</title>
        <authorList>
            <person name="Izquierdo J.A."/>
            <person name="Goodwin L."/>
            <person name="Davenport K.W."/>
            <person name="Teshima H."/>
            <person name="Bruce D."/>
            <person name="Detter C."/>
            <person name="Tapia R."/>
            <person name="Han S."/>
            <person name="Land M."/>
            <person name="Hauser L."/>
            <person name="Jeffries C.D."/>
            <person name="Han J."/>
            <person name="Pitluck S."/>
            <person name="Nolan M."/>
            <person name="Chen A."/>
            <person name="Huntemann M."/>
            <person name="Mavromatis K."/>
            <person name="Mikhailova N."/>
            <person name="Liolios K."/>
            <person name="Woyke T."/>
            <person name="Lynd L.R."/>
        </authorList>
    </citation>
    <scope>NUCLEOTIDE SEQUENCE [LARGE SCALE GENOMIC DNA]</scope>
    <source>
        <strain evidence="3">DSM 19732 / NBRC 101661 / EBR45</strain>
    </source>
</reference>
<protein>
    <submittedName>
        <fullName evidence="2">O-Antigen ligase</fullName>
    </submittedName>
</protein>
<keyword evidence="2" id="KW-0436">Ligase</keyword>
<feature type="transmembrane region" description="Helical" evidence="1">
    <location>
        <begin position="132"/>
        <end position="158"/>
    </location>
</feature>
<dbReference type="OrthoDB" id="2989261at2"/>
<feature type="transmembrane region" description="Helical" evidence="1">
    <location>
        <begin position="66"/>
        <end position="85"/>
    </location>
</feature>
<gene>
    <name evidence="2" type="ordered locus">Clocl_1017</name>
</gene>
<feature type="transmembrane region" description="Helical" evidence="1">
    <location>
        <begin position="212"/>
        <end position="242"/>
    </location>
</feature>
<keyword evidence="1" id="KW-0472">Membrane</keyword>
<feature type="transmembrane region" description="Helical" evidence="1">
    <location>
        <begin position="178"/>
        <end position="200"/>
    </location>
</feature>
<proteinExistence type="predicted"/>
<dbReference type="AlphaFoldDB" id="G8LXI3"/>
<name>G8LXI3_ACECE</name>
<evidence type="ECO:0000313" key="2">
    <source>
        <dbReference type="EMBL" id="AEV67694.1"/>
    </source>
</evidence>
<dbReference type="STRING" id="720554.Clocl_1017"/>
<evidence type="ECO:0000313" key="3">
    <source>
        <dbReference type="Proteomes" id="UP000005435"/>
    </source>
</evidence>
<keyword evidence="3" id="KW-1185">Reference proteome</keyword>
<feature type="transmembrane region" description="Helical" evidence="1">
    <location>
        <begin position="382"/>
        <end position="410"/>
    </location>
</feature>
<dbReference type="eggNOG" id="ENOG5032X3D">
    <property type="taxonomic scope" value="Bacteria"/>
</dbReference>
<feature type="transmembrane region" description="Helical" evidence="1">
    <location>
        <begin position="97"/>
        <end position="120"/>
    </location>
</feature>
<reference evidence="3" key="1">
    <citation type="submission" date="2011-12" db="EMBL/GenBank/DDBJ databases">
        <title>Complete sequence of Clostridium clariflavum DSM 19732.</title>
        <authorList>
            <consortium name="US DOE Joint Genome Institute"/>
            <person name="Lucas S."/>
            <person name="Han J."/>
            <person name="Lapidus A."/>
            <person name="Cheng J.-F."/>
            <person name="Goodwin L."/>
            <person name="Pitluck S."/>
            <person name="Peters L."/>
            <person name="Teshima H."/>
            <person name="Detter J.C."/>
            <person name="Han C."/>
            <person name="Tapia R."/>
            <person name="Land M."/>
            <person name="Hauser L."/>
            <person name="Kyrpides N."/>
            <person name="Ivanova N."/>
            <person name="Pagani I."/>
            <person name="Kitzmiller T."/>
            <person name="Lynd L."/>
            <person name="Izquierdo J."/>
            <person name="Woyke T."/>
        </authorList>
    </citation>
    <scope>NUCLEOTIDE SEQUENCE [LARGE SCALE GENOMIC DNA]</scope>
    <source>
        <strain evidence="3">DSM 19732 / NBRC 101661 / EBR45</strain>
    </source>
</reference>
<dbReference type="EMBL" id="CP003065">
    <property type="protein sequence ID" value="AEV67694.1"/>
    <property type="molecule type" value="Genomic_DNA"/>
</dbReference>
<feature type="transmembrane region" description="Helical" evidence="1">
    <location>
        <begin position="257"/>
        <end position="276"/>
    </location>
</feature>
<evidence type="ECO:0000256" key="1">
    <source>
        <dbReference type="SAM" id="Phobius"/>
    </source>
</evidence>
<organism evidence="2 3">
    <name type="scientific">Acetivibrio clariflavus (strain DSM 19732 / NBRC 101661 / EBR45)</name>
    <name type="common">Clostridium clariflavum</name>
    <dbReference type="NCBI Taxonomy" id="720554"/>
    <lineage>
        <taxon>Bacteria</taxon>
        <taxon>Bacillati</taxon>
        <taxon>Bacillota</taxon>
        <taxon>Clostridia</taxon>
        <taxon>Eubacteriales</taxon>
        <taxon>Oscillospiraceae</taxon>
        <taxon>Acetivibrio</taxon>
    </lineage>
</organism>
<keyword evidence="1" id="KW-1133">Transmembrane helix</keyword>
<accession>G8LXI3</accession>
<dbReference type="KEGG" id="ccl:Clocl_1017"/>
<feature type="transmembrane region" description="Helical" evidence="1">
    <location>
        <begin position="350"/>
        <end position="370"/>
    </location>
</feature>
<dbReference type="HOGENOM" id="CLU_672202_0_0_9"/>
<dbReference type="GO" id="GO:0016874">
    <property type="term" value="F:ligase activity"/>
    <property type="evidence" value="ECO:0007669"/>
    <property type="project" value="UniProtKB-KW"/>
</dbReference>
<feature type="transmembrane region" description="Helical" evidence="1">
    <location>
        <begin position="297"/>
        <end position="314"/>
    </location>
</feature>
<sequence>MSATIGLKQKSGYSTYKLYTLILVLSPILRQYKSGIPGVTLAELTLGITGLLVFGKEFKISFNKALPLIYLWFIGVFLSLNSYFFQQCIYFESVSRLIRFSFYVFLVVIATNCFQLSYALKILKILSIAVSIYIIGQTIVYNILGVILPFKILLFPLWNDIDTGYMLNFASKYYFRPSGVFVEPGYAAQFLLPSLAFSLFGWRNEEKVDYKCVVLIFTAMILTTSAQGIFLGMFVLGVFLMYKIRKNEKFTGVYEKLLLIALILILLVAFFSLDYIQLAINKVTGEVRAGSSFALRVYRGFAVFAQLPVIYKIVGVGHGNMGNFVLANDIITKYDSAKTTLDYADYSSGLSTVLVSYGIIGFLFLIAMYISLVRNTKGAFRLIGMTFIIMSFVANISFSVLIVFYLSLIYSGYTDRNVKLHNSKVVLL</sequence>